<accession>A0A5J4SGW9</accession>
<dbReference type="EMBL" id="SNRY01000215">
    <property type="protein sequence ID" value="KAA6344480.1"/>
    <property type="molecule type" value="Genomic_DNA"/>
</dbReference>
<name>A0A5J4SGW9_9ZZZZ</name>
<evidence type="ECO:0000313" key="1">
    <source>
        <dbReference type="EMBL" id="KAA6344480.1"/>
    </source>
</evidence>
<protein>
    <submittedName>
        <fullName evidence="1">Uncharacterized protein</fullName>
    </submittedName>
</protein>
<sequence length="969" mass="110427">MDWRAIERKKIKKFKIKIMKSKLKNLLFLGFFLSLFSYSCTEQEEYVNDDEILLETIGAEIPKLNITPETRANLEVKENYSGADYFLNDVLNKDLREREGGKLYVTATSTKNGEEDIIVESIYEYKESNGYHFFSNNPIKIKKGYEIRLDARFQVNATDVVKEDPTDISTKSYIYTKDVLIGDITIPAFNTLTQKEIISKDSDAPAIHFKMKHSGVLIQVKLLNYNGKKIESITFDGVEMYNVYKTKGEYFLIVNPESKSIEKIIDLIDEDGKKTSFLVNFDNGLENEKIYAAEIDLFDPNGKIEISIIDWGYYQAEKEITDQTSTKTKVARLTITDENGNRLEDNIRVYTANGIVVKDGKSVFSEENFETVRFDPNSECYFVHLNENYLTKIIYKSYDSTPYYFGIKPNDIKNNAPFHLFFNFQEKKWNTVEENGIIIINSVTDFLNIYKTLEIKNKHFLQAYSLYFNDEAQVIFDGSLKSVNFESSVYEGNNENVKIVNLKFDKSGLFTTSNNSKFINVHIDNSLLEQLIFINIYENFGLLTHESKNTAFENCAIKGIEIVFNNKSTETTNFGFFSGKSKNDTYNKCSISNINIDIRNVSDSETKLANLFFIKKDSIITGKGTTNKDKPWYYSYKSSPTIDDIENLYQIIPRINFGSFVGNGVDTKIYDSDITDVKVIVTETRTNVLSGVIGCSNNSLFKDFKINKLTIYSSESIAGGYVGKESLKIVCNNSSIENSLISGKYVGGFVGLNYNTKIDPNSDSEINYFTSKNNTIKGSKVVGGVFGILSTTCKLYNGNSDGVGLLFEPDYFYKSYSDYANAIAMGGLIGYYFPDKNYSSSSIDDYDLLIQGQKIHNVSFQDYNNNLTVKESSEGDDGRRIYYGHLIGDALLLSRATNREIERRARISEIDLAPSGRYPYSIGALPIGKDYTFYCDNSVDKEEYYQQNYTDITKYKPDSFTATFRHIDN</sequence>
<dbReference type="AlphaFoldDB" id="A0A5J4SGW9"/>
<comment type="caution">
    <text evidence="1">The sequence shown here is derived from an EMBL/GenBank/DDBJ whole genome shotgun (WGS) entry which is preliminary data.</text>
</comment>
<organism evidence="1">
    <name type="scientific">termite gut metagenome</name>
    <dbReference type="NCBI Taxonomy" id="433724"/>
    <lineage>
        <taxon>unclassified sequences</taxon>
        <taxon>metagenomes</taxon>
        <taxon>organismal metagenomes</taxon>
    </lineage>
</organism>
<proteinExistence type="predicted"/>
<reference evidence="1" key="1">
    <citation type="submission" date="2019-03" db="EMBL/GenBank/DDBJ databases">
        <title>Single cell metagenomics reveals metabolic interactions within the superorganism composed of flagellate Streblomastix strix and complex community of Bacteroidetes bacteria on its surface.</title>
        <authorList>
            <person name="Treitli S.C."/>
            <person name="Kolisko M."/>
            <person name="Husnik F."/>
            <person name="Keeling P."/>
            <person name="Hampl V."/>
        </authorList>
    </citation>
    <scope>NUCLEOTIDE SEQUENCE</scope>
    <source>
        <strain evidence="1">STM</strain>
    </source>
</reference>
<gene>
    <name evidence="1" type="ORF">EZS27_007886</name>
</gene>